<proteinExistence type="predicted"/>
<protein>
    <submittedName>
        <fullName evidence="3">AC transposase</fullName>
    </submittedName>
</protein>
<feature type="region of interest" description="Disordered" evidence="1">
    <location>
        <begin position="44"/>
        <end position="67"/>
    </location>
</feature>
<dbReference type="AlphaFoldDB" id="A0ABD1AHA7"/>
<accession>A0ABD1AHA7</accession>
<feature type="compositionally biased region" description="Polar residues" evidence="1">
    <location>
        <begin position="45"/>
        <end position="65"/>
    </location>
</feature>
<evidence type="ECO:0000313" key="3">
    <source>
        <dbReference type="EMBL" id="KAL1205476.1"/>
    </source>
</evidence>
<keyword evidence="4" id="KW-1185">Reference proteome</keyword>
<dbReference type="Proteomes" id="UP001558713">
    <property type="component" value="Unassembled WGS sequence"/>
</dbReference>
<sequence length="181" mass="21341">MQFAKMCFEELHGEGSTEAKALYESIYNLLQDMFNEYNERYNKKANVQQSQSQSRSTHASQSTQDIMEFVDDDEDYRRIEKRYNTLLKDIGVRNTNELDTYLKDKIENPDLVDGMEYNVLNYWRKNNDKYPILSEMGRDLFSMQMSSVASESAFSTSGRIIEPYRSCLTHYMVEFLICTEQ</sequence>
<evidence type="ECO:0000259" key="2">
    <source>
        <dbReference type="Pfam" id="PF05699"/>
    </source>
</evidence>
<comment type="caution">
    <text evidence="3">The sequence shown here is derived from an EMBL/GenBank/DDBJ whole genome shotgun (WGS) entry which is preliminary data.</text>
</comment>
<dbReference type="PANTHER" id="PTHR23272">
    <property type="entry name" value="BED FINGER-RELATED"/>
    <property type="match status" value="1"/>
</dbReference>
<dbReference type="EMBL" id="JBANAX010000518">
    <property type="protein sequence ID" value="KAL1205476.1"/>
    <property type="molecule type" value="Genomic_DNA"/>
</dbReference>
<dbReference type="SUPFAM" id="SSF53098">
    <property type="entry name" value="Ribonuclease H-like"/>
    <property type="match status" value="1"/>
</dbReference>
<evidence type="ECO:0000256" key="1">
    <source>
        <dbReference type="SAM" id="MobiDB-lite"/>
    </source>
</evidence>
<dbReference type="Pfam" id="PF05699">
    <property type="entry name" value="Dimer_Tnp_hAT"/>
    <property type="match status" value="1"/>
</dbReference>
<organism evidence="3 4">
    <name type="scientific">Cardamine amara subsp. amara</name>
    <dbReference type="NCBI Taxonomy" id="228776"/>
    <lineage>
        <taxon>Eukaryota</taxon>
        <taxon>Viridiplantae</taxon>
        <taxon>Streptophyta</taxon>
        <taxon>Embryophyta</taxon>
        <taxon>Tracheophyta</taxon>
        <taxon>Spermatophyta</taxon>
        <taxon>Magnoliopsida</taxon>
        <taxon>eudicotyledons</taxon>
        <taxon>Gunneridae</taxon>
        <taxon>Pentapetalae</taxon>
        <taxon>rosids</taxon>
        <taxon>malvids</taxon>
        <taxon>Brassicales</taxon>
        <taxon>Brassicaceae</taxon>
        <taxon>Cardamineae</taxon>
        <taxon>Cardamine</taxon>
    </lineage>
</organism>
<reference evidence="3 4" key="1">
    <citation type="submission" date="2024-04" db="EMBL/GenBank/DDBJ databases">
        <title>Genome assembly C_amara_ONT_v2.</title>
        <authorList>
            <person name="Yant L."/>
            <person name="Moore C."/>
            <person name="Slenker M."/>
        </authorList>
    </citation>
    <scope>NUCLEOTIDE SEQUENCE [LARGE SCALE GENOMIC DNA]</scope>
    <source>
        <tissue evidence="3">Leaf</tissue>
    </source>
</reference>
<dbReference type="InterPro" id="IPR012337">
    <property type="entry name" value="RNaseH-like_sf"/>
</dbReference>
<dbReference type="PANTHER" id="PTHR23272:SF187">
    <property type="entry name" value="AC9 TRANSPOSASE-RELATED"/>
    <property type="match status" value="1"/>
</dbReference>
<feature type="domain" description="HAT C-terminal dimerisation" evidence="2">
    <location>
        <begin position="97"/>
        <end position="181"/>
    </location>
</feature>
<gene>
    <name evidence="3" type="ORF">V5N11_019123</name>
</gene>
<dbReference type="InterPro" id="IPR008906">
    <property type="entry name" value="HATC_C_dom"/>
</dbReference>
<name>A0ABD1AHA7_CARAN</name>
<evidence type="ECO:0000313" key="4">
    <source>
        <dbReference type="Proteomes" id="UP001558713"/>
    </source>
</evidence>